<dbReference type="InterPro" id="IPR050183">
    <property type="entry name" value="DsbB"/>
</dbReference>
<evidence type="ECO:0000313" key="17">
    <source>
        <dbReference type="Proteomes" id="UP000092695"/>
    </source>
</evidence>
<evidence type="ECO:0000256" key="10">
    <source>
        <dbReference type="ARBA" id="ARBA00023136"/>
    </source>
</evidence>
<feature type="topological domain" description="Periplasmic" evidence="14">
    <location>
        <begin position="27"/>
        <end position="44"/>
    </location>
</feature>
<evidence type="ECO:0000256" key="11">
    <source>
        <dbReference type="ARBA" id="ARBA00023157"/>
    </source>
</evidence>
<sequence length="170" mass="18104">MGKLGSRYLNLAGALACTAMMAYALYAEHKLLLTPCPMCVFQRLATVALGIVFLVAAIQNPSGWGRRVSAAGILLAAGAGISVAGWHVWLQNLPADEVPACGPGFDYIIDSFPLLDALKVIFSGSGECAEIDWLFLGLTMPAWVAICFVCLLTYGLWVNLRRTGPDNALA</sequence>
<evidence type="ECO:0000313" key="16">
    <source>
        <dbReference type="EMBL" id="ANO51072.1"/>
    </source>
</evidence>
<evidence type="ECO:0000256" key="7">
    <source>
        <dbReference type="ARBA" id="ARBA00022982"/>
    </source>
</evidence>
<organism evidence="16 17">
    <name type="scientific">Woeseia oceani</name>
    <dbReference type="NCBI Taxonomy" id="1548547"/>
    <lineage>
        <taxon>Bacteria</taxon>
        <taxon>Pseudomonadati</taxon>
        <taxon>Pseudomonadota</taxon>
        <taxon>Gammaproteobacteria</taxon>
        <taxon>Woeseiales</taxon>
        <taxon>Woeseiaceae</taxon>
        <taxon>Woeseia</taxon>
    </lineage>
</organism>
<feature type="transmembrane region" description="Helical" evidence="15">
    <location>
        <begin position="68"/>
        <end position="89"/>
    </location>
</feature>
<dbReference type="InterPro" id="IPR023380">
    <property type="entry name" value="DsbB-like_sf"/>
</dbReference>
<dbReference type="OrthoDB" id="3711263at2"/>
<dbReference type="GO" id="GO:0009055">
    <property type="term" value="F:electron transfer activity"/>
    <property type="evidence" value="ECO:0007669"/>
    <property type="project" value="UniProtKB-UniRule"/>
</dbReference>
<dbReference type="GO" id="GO:0005886">
    <property type="term" value="C:plasma membrane"/>
    <property type="evidence" value="ECO:0007669"/>
    <property type="project" value="UniProtKB-SubCell"/>
</dbReference>
<dbReference type="KEGG" id="woc:BA177_07505"/>
<dbReference type="Gene3D" id="1.20.1550.10">
    <property type="entry name" value="DsbB-like"/>
    <property type="match status" value="1"/>
</dbReference>
<feature type="topological domain" description="Cytoplasmic" evidence="14">
    <location>
        <begin position="62"/>
        <end position="67"/>
    </location>
</feature>
<evidence type="ECO:0000256" key="6">
    <source>
        <dbReference type="ARBA" id="ARBA00022692"/>
    </source>
</evidence>
<dbReference type="EMBL" id="CP016268">
    <property type="protein sequence ID" value="ANO51072.1"/>
    <property type="molecule type" value="Genomic_DNA"/>
</dbReference>
<keyword evidence="13 14" id="KW-0676">Redox-active center</keyword>
<dbReference type="GO" id="GO:0015035">
    <property type="term" value="F:protein-disulfide reductase activity"/>
    <property type="evidence" value="ECO:0007669"/>
    <property type="project" value="UniProtKB-UniRule"/>
</dbReference>
<keyword evidence="9 14" id="KW-0560">Oxidoreductase</keyword>
<feature type="transmembrane region" description="Helical" evidence="15">
    <location>
        <begin position="7"/>
        <end position="26"/>
    </location>
</feature>
<keyword evidence="11 14" id="KW-1015">Disulfide bond</keyword>
<comment type="function">
    <text evidence="14">Required for disulfide bond formation in some periplasmic proteins. Acts by oxidizing the DsbA protein.</text>
</comment>
<protein>
    <recommendedName>
        <fullName evidence="14">Disulfide bond formation protein B</fullName>
    </recommendedName>
    <alternativeName>
        <fullName evidence="14">Disulfide oxidoreductase</fullName>
    </alternativeName>
</protein>
<feature type="topological domain" description="Cytoplasmic" evidence="14">
    <location>
        <begin position="1"/>
        <end position="9"/>
    </location>
</feature>
<evidence type="ECO:0000256" key="5">
    <source>
        <dbReference type="ARBA" id="ARBA00022519"/>
    </source>
</evidence>
<keyword evidence="7 14" id="KW-0249">Electron transport</keyword>
<dbReference type="InterPro" id="IPR003752">
    <property type="entry name" value="DiS_bond_form_DsbB/BdbC"/>
</dbReference>
<dbReference type="PANTHER" id="PTHR36570:SF3">
    <property type="entry name" value="DISULFIDE BOND FORMATION PROTEIN B"/>
    <property type="match status" value="1"/>
</dbReference>
<keyword evidence="8 14" id="KW-1133">Transmembrane helix</keyword>
<dbReference type="AlphaFoldDB" id="A0A193LEY9"/>
<feature type="transmembrane region" description="Helical" evidence="15">
    <location>
        <begin position="133"/>
        <end position="157"/>
    </location>
</feature>
<evidence type="ECO:0000256" key="8">
    <source>
        <dbReference type="ARBA" id="ARBA00022989"/>
    </source>
</evidence>
<evidence type="ECO:0000256" key="14">
    <source>
        <dbReference type="HAMAP-Rule" id="MF_00286"/>
    </source>
</evidence>
<evidence type="ECO:0000256" key="9">
    <source>
        <dbReference type="ARBA" id="ARBA00023002"/>
    </source>
</evidence>
<dbReference type="InterPro" id="IPR022920">
    <property type="entry name" value="Disulphide_bond_form_DsbB"/>
</dbReference>
<comment type="caution">
    <text evidence="14">Lacks conserved residue(s) required for the propagation of feature annotation.</text>
</comment>
<keyword evidence="4 14" id="KW-1003">Cell membrane</keyword>
<keyword evidence="12 14" id="KW-0143">Chaperone</keyword>
<dbReference type="SUPFAM" id="SSF158442">
    <property type="entry name" value="DsbB-like"/>
    <property type="match status" value="1"/>
</dbReference>
<dbReference type="Pfam" id="PF02600">
    <property type="entry name" value="DsbB"/>
    <property type="match status" value="1"/>
</dbReference>
<evidence type="ECO:0000256" key="1">
    <source>
        <dbReference type="ARBA" id="ARBA00004429"/>
    </source>
</evidence>
<evidence type="ECO:0000256" key="12">
    <source>
        <dbReference type="ARBA" id="ARBA00023186"/>
    </source>
</evidence>
<dbReference type="HAMAP" id="MF_00286">
    <property type="entry name" value="DsbB"/>
    <property type="match status" value="1"/>
</dbReference>
<evidence type="ECO:0000256" key="15">
    <source>
        <dbReference type="SAM" id="Phobius"/>
    </source>
</evidence>
<reference evidence="16 17" key="1">
    <citation type="submission" date="2016-06" db="EMBL/GenBank/DDBJ databases">
        <title>Complete genome sequence of a deep-branching marine Gamma Proteobacterium Woeseia oceani type strain XK5.</title>
        <authorList>
            <person name="Mu D."/>
            <person name="Du Z."/>
        </authorList>
    </citation>
    <scope>NUCLEOTIDE SEQUENCE [LARGE SCALE GENOMIC DNA]</scope>
    <source>
        <strain evidence="16 17">XK5</strain>
    </source>
</reference>
<feature type="topological domain" description="Cytoplasmic" evidence="14">
    <location>
        <begin position="162"/>
        <end position="170"/>
    </location>
</feature>
<comment type="subcellular location">
    <subcellularLocation>
        <location evidence="1">Cell inner membrane</location>
        <topology evidence="1">Multi-pass membrane protein</topology>
    </subcellularLocation>
    <subcellularLocation>
        <location evidence="14">Cell membrane</location>
        <topology evidence="14">Multi-pass membrane protein</topology>
    </subcellularLocation>
</comment>
<feature type="transmembrane region" description="Helical" evidence="15">
    <location>
        <begin position="32"/>
        <end position="56"/>
    </location>
</feature>
<evidence type="ECO:0000256" key="3">
    <source>
        <dbReference type="ARBA" id="ARBA00022448"/>
    </source>
</evidence>
<evidence type="ECO:0000256" key="2">
    <source>
        <dbReference type="ARBA" id="ARBA00008823"/>
    </source>
</evidence>
<dbReference type="PANTHER" id="PTHR36570">
    <property type="entry name" value="DISULFIDE BOND FORMATION PROTEIN B"/>
    <property type="match status" value="1"/>
</dbReference>
<dbReference type="GO" id="GO:0006457">
    <property type="term" value="P:protein folding"/>
    <property type="evidence" value="ECO:0007669"/>
    <property type="project" value="InterPro"/>
</dbReference>
<evidence type="ECO:0000256" key="4">
    <source>
        <dbReference type="ARBA" id="ARBA00022475"/>
    </source>
</evidence>
<evidence type="ECO:0000256" key="13">
    <source>
        <dbReference type="ARBA" id="ARBA00023284"/>
    </source>
</evidence>
<keyword evidence="3 14" id="KW-0813">Transport</keyword>
<keyword evidence="17" id="KW-1185">Reference proteome</keyword>
<feature type="disulfide bond" description="Redox-active" evidence="14">
    <location>
        <begin position="36"/>
        <end position="39"/>
    </location>
</feature>
<proteinExistence type="inferred from homology"/>
<accession>A0A193LEY9</accession>
<keyword evidence="10 14" id="KW-0472">Membrane</keyword>
<keyword evidence="5" id="KW-0997">Cell inner membrane</keyword>
<keyword evidence="6 14" id="KW-0812">Transmembrane</keyword>
<comment type="similarity">
    <text evidence="2 14">Belongs to the DsbB family.</text>
</comment>
<dbReference type="Proteomes" id="UP000092695">
    <property type="component" value="Chromosome"/>
</dbReference>
<name>A0A193LEY9_9GAMM</name>
<dbReference type="STRING" id="1548547.BA177_07505"/>
<gene>
    <name evidence="14" type="primary">dsbB</name>
    <name evidence="16" type="ORF">BA177_07505</name>
</gene>